<dbReference type="InterPro" id="IPR011008">
    <property type="entry name" value="Dimeric_a/b-barrel"/>
</dbReference>
<dbReference type="Gene3D" id="3.30.70.100">
    <property type="match status" value="1"/>
</dbReference>
<dbReference type="PANTHER" id="PTHR33336">
    <property type="entry name" value="QUINOL MONOOXYGENASE YGIN-RELATED"/>
    <property type="match status" value="1"/>
</dbReference>
<protein>
    <submittedName>
        <fullName evidence="2">Antibiotic biosynthesis monooxygenase</fullName>
    </submittedName>
</protein>
<dbReference type="Proteomes" id="UP000501128">
    <property type="component" value="Chromosome"/>
</dbReference>
<evidence type="ECO:0000313" key="3">
    <source>
        <dbReference type="Proteomes" id="UP000501128"/>
    </source>
</evidence>
<dbReference type="PROSITE" id="PS51725">
    <property type="entry name" value="ABM"/>
    <property type="match status" value="1"/>
</dbReference>
<reference evidence="2 3" key="1">
    <citation type="submission" date="2020-04" db="EMBL/GenBank/DDBJ databases">
        <title>Genome sequencing of novel species.</title>
        <authorList>
            <person name="Heo J."/>
            <person name="Kim S.-J."/>
            <person name="Kim J.-S."/>
            <person name="Hong S.-B."/>
            <person name="Kwon S.-W."/>
        </authorList>
    </citation>
    <scope>NUCLEOTIDE SEQUENCE [LARGE SCALE GENOMIC DNA]</scope>
    <source>
        <strain evidence="2 3">CJU-R4</strain>
    </source>
</reference>
<sequence length="142" mass="15945">MNRINIVSLLPAFLLFLLMTVGFQTASAQQPGMMVRLSEIEIAPADLEQYKAILAEESAASVKLEPGVVAIYPMYQNENPTSIRILEIYANRAAYESHIKSPHFQKYKTTTLPMVKSLKLIDMTALDPATMPLLFRKLNDTK</sequence>
<dbReference type="InterPro" id="IPR007138">
    <property type="entry name" value="ABM_dom"/>
</dbReference>
<dbReference type="KEGG" id="srho:HH216_21380"/>
<dbReference type="Pfam" id="PF03992">
    <property type="entry name" value="ABM"/>
    <property type="match status" value="1"/>
</dbReference>
<keyword evidence="2" id="KW-0560">Oxidoreductase</keyword>
<keyword evidence="3" id="KW-1185">Reference proteome</keyword>
<feature type="domain" description="ABM" evidence="1">
    <location>
        <begin position="34"/>
        <end position="126"/>
    </location>
</feature>
<gene>
    <name evidence="2" type="ORF">HH216_21380</name>
</gene>
<dbReference type="RefSeq" id="WP_169552704.1">
    <property type="nucleotide sequence ID" value="NZ_CP051677.1"/>
</dbReference>
<dbReference type="SUPFAM" id="SSF54909">
    <property type="entry name" value="Dimeric alpha+beta barrel"/>
    <property type="match status" value="1"/>
</dbReference>
<dbReference type="GO" id="GO:0004497">
    <property type="term" value="F:monooxygenase activity"/>
    <property type="evidence" value="ECO:0007669"/>
    <property type="project" value="UniProtKB-KW"/>
</dbReference>
<proteinExistence type="predicted"/>
<dbReference type="PANTHER" id="PTHR33336:SF3">
    <property type="entry name" value="ABM DOMAIN-CONTAINING PROTEIN"/>
    <property type="match status" value="1"/>
</dbReference>
<evidence type="ECO:0000259" key="1">
    <source>
        <dbReference type="PROSITE" id="PS51725"/>
    </source>
</evidence>
<name>A0A7L5DQE3_9BACT</name>
<evidence type="ECO:0000313" key="2">
    <source>
        <dbReference type="EMBL" id="QJD80684.1"/>
    </source>
</evidence>
<organism evidence="2 3">
    <name type="scientific">Spirosoma rhododendri</name>
    <dbReference type="NCBI Taxonomy" id="2728024"/>
    <lineage>
        <taxon>Bacteria</taxon>
        <taxon>Pseudomonadati</taxon>
        <taxon>Bacteroidota</taxon>
        <taxon>Cytophagia</taxon>
        <taxon>Cytophagales</taxon>
        <taxon>Cytophagaceae</taxon>
        <taxon>Spirosoma</taxon>
    </lineage>
</organism>
<dbReference type="InterPro" id="IPR050744">
    <property type="entry name" value="AI-2_Isomerase_LsrG"/>
</dbReference>
<accession>A0A7L5DQE3</accession>
<keyword evidence="2" id="KW-0503">Monooxygenase</keyword>
<dbReference type="AlphaFoldDB" id="A0A7L5DQE3"/>
<dbReference type="EMBL" id="CP051677">
    <property type="protein sequence ID" value="QJD80684.1"/>
    <property type="molecule type" value="Genomic_DNA"/>
</dbReference>